<dbReference type="SUPFAM" id="SSF52833">
    <property type="entry name" value="Thioredoxin-like"/>
    <property type="match status" value="1"/>
</dbReference>
<dbReference type="SUPFAM" id="SSF49464">
    <property type="entry name" value="Carboxypeptidase regulatory domain-like"/>
    <property type="match status" value="1"/>
</dbReference>
<evidence type="ECO:0000256" key="2">
    <source>
        <dbReference type="SAM" id="SignalP"/>
    </source>
</evidence>
<feature type="region of interest" description="Disordered" evidence="1">
    <location>
        <begin position="695"/>
        <end position="725"/>
    </location>
</feature>
<dbReference type="EMBL" id="CP036298">
    <property type="protein sequence ID" value="QDV24210.1"/>
    <property type="molecule type" value="Genomic_DNA"/>
</dbReference>
<dbReference type="Proteomes" id="UP000318017">
    <property type="component" value="Chromosome"/>
</dbReference>
<evidence type="ECO:0000256" key="1">
    <source>
        <dbReference type="SAM" id="MobiDB-lite"/>
    </source>
</evidence>
<dbReference type="CDD" id="cd02947">
    <property type="entry name" value="TRX_family"/>
    <property type="match status" value="1"/>
</dbReference>
<dbReference type="AlphaFoldDB" id="A0A518G6J6"/>
<reference evidence="3 4" key="1">
    <citation type="submission" date="2019-02" db="EMBL/GenBank/DDBJ databases">
        <title>Deep-cultivation of Planctomycetes and their phenomic and genomic characterization uncovers novel biology.</title>
        <authorList>
            <person name="Wiegand S."/>
            <person name="Jogler M."/>
            <person name="Boedeker C."/>
            <person name="Pinto D."/>
            <person name="Vollmers J."/>
            <person name="Rivas-Marin E."/>
            <person name="Kohn T."/>
            <person name="Peeters S.H."/>
            <person name="Heuer A."/>
            <person name="Rast P."/>
            <person name="Oberbeckmann S."/>
            <person name="Bunk B."/>
            <person name="Jeske O."/>
            <person name="Meyerdierks A."/>
            <person name="Storesund J.E."/>
            <person name="Kallscheuer N."/>
            <person name="Luecker S."/>
            <person name="Lage O.M."/>
            <person name="Pohl T."/>
            <person name="Merkel B.J."/>
            <person name="Hornburger P."/>
            <person name="Mueller R.-W."/>
            <person name="Bruemmer F."/>
            <person name="Labrenz M."/>
            <person name="Spormann A.M."/>
            <person name="Op den Camp H."/>
            <person name="Overmann J."/>
            <person name="Amann R."/>
            <person name="Jetten M.S.M."/>
            <person name="Mascher T."/>
            <person name="Medema M.H."/>
            <person name="Devos D.P."/>
            <person name="Kaster A.-K."/>
            <person name="Ovreas L."/>
            <person name="Rohde M."/>
            <person name="Galperin M.Y."/>
            <person name="Jogler C."/>
        </authorList>
    </citation>
    <scope>NUCLEOTIDE SEQUENCE [LARGE SCALE GENOMIC DNA]</scope>
    <source>
        <strain evidence="3 4">Q31a</strain>
    </source>
</reference>
<keyword evidence="2" id="KW-0732">Signal</keyword>
<feature type="chain" id="PRO_5022141298" evidence="2">
    <location>
        <begin position="28"/>
        <end position="992"/>
    </location>
</feature>
<evidence type="ECO:0000313" key="4">
    <source>
        <dbReference type="Proteomes" id="UP000318017"/>
    </source>
</evidence>
<proteinExistence type="predicted"/>
<dbReference type="RefSeq" id="WP_145077685.1">
    <property type="nucleotide sequence ID" value="NZ_CP036298.1"/>
</dbReference>
<dbReference type="InterPro" id="IPR008969">
    <property type="entry name" value="CarboxyPept-like_regulatory"/>
</dbReference>
<accession>A0A518G6J6</accession>
<dbReference type="OrthoDB" id="232400at2"/>
<organism evidence="3 4">
    <name type="scientific">Aureliella helgolandensis</name>
    <dbReference type="NCBI Taxonomy" id="2527968"/>
    <lineage>
        <taxon>Bacteria</taxon>
        <taxon>Pseudomonadati</taxon>
        <taxon>Planctomycetota</taxon>
        <taxon>Planctomycetia</taxon>
        <taxon>Pirellulales</taxon>
        <taxon>Pirellulaceae</taxon>
        <taxon>Aureliella</taxon>
    </lineage>
</organism>
<dbReference type="Gene3D" id="3.40.30.10">
    <property type="entry name" value="Glutaredoxin"/>
    <property type="match status" value="1"/>
</dbReference>
<evidence type="ECO:0000313" key="3">
    <source>
        <dbReference type="EMBL" id="QDV24210.1"/>
    </source>
</evidence>
<dbReference type="Pfam" id="PF13899">
    <property type="entry name" value="Thioredoxin_7"/>
    <property type="match status" value="1"/>
</dbReference>
<sequence precursor="true">MSKPRSTQANWCCWAITALCCVSSLRASDPIADGLGKLDAQPNRLSGQVILANGEPAERATIHVRGHAQSGIDAHITADDQAHFEFVVRYPSDALAQLQIIASSQDGQQIAFHRFAWKDSQRATEGFQIQLESHRPVAVEVTDQQGAPVENAHVAFQIGWPHILSGIATDASGMATAHLPESERIEAVMAWKDQAGLDYRLYSLPRDQIADVKAVPPEFPRDQPEHLVLEGARPLTVQFVDADGRPLENVSIYPWLLKKPNAPDSLNLSYLAASVTQVSDRQGETTFAWLPKWQQQIVTLWPQAEGYEHIRVHYDPAKELQPVRATLNRLVPISGQVVDAEGKPANDIEIKAMGRGRSHNQFRNMTRTDSEGRYKMELAPHQIYLLTVASDQWAAAPQTGFAVYPDTPLENRNFQLRRPTRVHGRLLNERTQEPIPNERVIVYQYGTGLHDMPDVELPNPENERYVLQPIQQYYATTNEVGQFEFLLGDGEFDLRPPQQEKAEKFTIAHQPEIEMDLTTKIQPEVELLGLVIGKESTQPIAGAMVHGVPRTFSGRDWQAETGGDGKFQVRRREEATYVHAHNGDRSLAAIVEVGDTKKTFVILLEPVGSARGRLVNDALEPVVGQKLQYGVDVPDLDNNTWSTRFGGATVTDEHGDFELPGLAPGWEYKVHFPPTPEGSIPQLTKLTITAGEQRELGDLKTPAPRKPYKPPTLEERIQSSFEVSGTPLERHQRSLETIKLVNQHQLIVFGVPDDPSIVSLMKLRFEDPGFRPFSDEFRFLPIPTDAPSLAAALALAENLEEALPGDGQVFRLVICDAAGTKVASAGVEQLFSEGKFSQDKFFDLLRQHLTEPLDARQLLDDAFRRAAQENKRLIVQETATWCGPCHMLSRLLDANRVWEQDYIWVKMDHRWTGAKEIMAEIRDGAEGGIPWFAIMGADGKKLATSNSPESGSNIGYPSEASGRVHFAHMLNATRQRMSKADVQSIIAAIDDK</sequence>
<dbReference type="KEGG" id="ahel:Q31a_25250"/>
<name>A0A518G6J6_9BACT</name>
<protein>
    <submittedName>
        <fullName evidence="3">Bacterial Ig-like domain (Group 1)</fullName>
    </submittedName>
</protein>
<keyword evidence="4" id="KW-1185">Reference proteome</keyword>
<gene>
    <name evidence="3" type="ORF">Q31a_25250</name>
</gene>
<dbReference type="InterPro" id="IPR036249">
    <property type="entry name" value="Thioredoxin-like_sf"/>
</dbReference>
<dbReference type="Gene3D" id="2.60.40.1120">
    <property type="entry name" value="Carboxypeptidase-like, regulatory domain"/>
    <property type="match status" value="1"/>
</dbReference>
<feature type="signal peptide" evidence="2">
    <location>
        <begin position="1"/>
        <end position="27"/>
    </location>
</feature>